<dbReference type="Pfam" id="PF13482">
    <property type="entry name" value="RNase_H_2"/>
    <property type="match status" value="1"/>
</dbReference>
<dbReference type="SUPFAM" id="SSF47794">
    <property type="entry name" value="Rad51 N-terminal domain-like"/>
    <property type="match status" value="1"/>
</dbReference>
<dbReference type="Pfam" id="PF14520">
    <property type="entry name" value="HHH_5"/>
    <property type="match status" value="1"/>
</dbReference>
<accession>A0A9E9C9D4</accession>
<organism evidence="2 3">
    <name type="scientific">Thermocoleostomius sinensis A174</name>
    <dbReference type="NCBI Taxonomy" id="2016057"/>
    <lineage>
        <taxon>Bacteria</taxon>
        <taxon>Bacillati</taxon>
        <taxon>Cyanobacteriota</taxon>
        <taxon>Cyanophyceae</taxon>
        <taxon>Oculatellales</taxon>
        <taxon>Oculatellaceae</taxon>
        <taxon>Thermocoleostomius</taxon>
    </lineage>
</organism>
<name>A0A9E9C9D4_9CYAN</name>
<sequence>MPGNARLWFPVLPEGHASNLWVTDTILFNYQRCRRRAYLDAFGDRQHCDSPNDYLLKLRQDSLAHQSLIVGEEPAYRPDYPKQDWQAGAAATMSLMQQGVDRIVQGVLYVQLENGLRLVSCPDLLIKQPGYSVLGDWTYVPMDIRLGKRPKVDYQIAATFHAYVLTWVQDAWPDVSWLMLRQRGAYAVNLVEMLPRMQEILQDCVDTLLHEQEPELFIAHNRCDLCHWLSHCYELAQSNRHLSLLPGVTPSRYAFLKELGLLTLEDLATCNPKVLAPLPGFGPHVAHRLIRQAQATLQQCALPDDGGMIESSTPLLSTAELPTAPIELYFDIESAPEQNLIYLHGVLVIDRQSQSETFHALLAENHSEERLIWEQLLNLFWRYPTAPIFHFCPYEVQTVKRLAEHYRTPSDLIEPLMSRFVDIHERVTRVAILPVESYALKPIARWVGFDWRDPDANGAQSICWYAQWMGTGDRRHLDAILRYNEDDCRATYWVKNWLVEFCQRQRK</sequence>
<dbReference type="AlphaFoldDB" id="A0A9E9C9D4"/>
<dbReference type="InterPro" id="IPR038720">
    <property type="entry name" value="YprB_RNase_H-like_dom"/>
</dbReference>
<dbReference type="KEGG" id="tsin:OXH18_19990"/>
<dbReference type="EMBL" id="CP113797">
    <property type="protein sequence ID" value="WAL59432.1"/>
    <property type="molecule type" value="Genomic_DNA"/>
</dbReference>
<dbReference type="Proteomes" id="UP001163152">
    <property type="component" value="Chromosome"/>
</dbReference>
<evidence type="ECO:0000259" key="1">
    <source>
        <dbReference type="Pfam" id="PF13482"/>
    </source>
</evidence>
<protein>
    <submittedName>
        <fullName evidence="2">TM0106 family RecB-like putative nuclease</fullName>
    </submittedName>
</protein>
<dbReference type="RefSeq" id="WP_268609227.1">
    <property type="nucleotide sequence ID" value="NZ_CP113797.1"/>
</dbReference>
<dbReference type="InterPro" id="IPR010995">
    <property type="entry name" value="DNA_repair_Rad51/TF_NusA_a-hlx"/>
</dbReference>
<evidence type="ECO:0000313" key="3">
    <source>
        <dbReference type="Proteomes" id="UP001163152"/>
    </source>
</evidence>
<keyword evidence="3" id="KW-1185">Reference proteome</keyword>
<dbReference type="InterPro" id="IPR012337">
    <property type="entry name" value="RNaseH-like_sf"/>
</dbReference>
<dbReference type="SUPFAM" id="SSF53098">
    <property type="entry name" value="Ribonuclease H-like"/>
    <property type="match status" value="1"/>
</dbReference>
<reference evidence="2" key="1">
    <citation type="submission" date="2022-12" db="EMBL/GenBank/DDBJ databases">
        <title>Polyphasic identification of a Novel Hot-Spring Cyanobacterium Ocullathermofonsia sinensis gen nov. sp. nov. and Genomic Insights on its Adaptations to the Thermal Habitat.</title>
        <authorList>
            <person name="Daroch M."/>
            <person name="Tang J."/>
            <person name="Jiang Y."/>
        </authorList>
    </citation>
    <scope>NUCLEOTIDE SEQUENCE</scope>
    <source>
        <strain evidence="2">PKUAC-SCTA174</strain>
    </source>
</reference>
<gene>
    <name evidence="2" type="ORF">OXH18_19990</name>
</gene>
<dbReference type="NCBIfam" id="TIGR03491">
    <property type="entry name" value="TM0106 family RecB-like putative nuclease"/>
    <property type="match status" value="1"/>
</dbReference>
<evidence type="ECO:0000313" key="2">
    <source>
        <dbReference type="EMBL" id="WAL59432.1"/>
    </source>
</evidence>
<feature type="domain" description="YprB ribonuclease H-like" evidence="1">
    <location>
        <begin position="328"/>
        <end position="499"/>
    </location>
</feature>
<dbReference type="Gene3D" id="1.10.150.20">
    <property type="entry name" value="5' to 3' exonuclease, C-terminal subdomain"/>
    <property type="match status" value="1"/>
</dbReference>
<dbReference type="GO" id="GO:0000166">
    <property type="term" value="F:nucleotide binding"/>
    <property type="evidence" value="ECO:0007669"/>
    <property type="project" value="InterPro"/>
</dbReference>
<dbReference type="InterPro" id="IPR019993">
    <property type="entry name" value="RecB_nuclease_TM0106_put"/>
</dbReference>
<proteinExistence type="predicted"/>